<comment type="caution">
    <text evidence="3">The sequence shown here is derived from an EMBL/GenBank/DDBJ whole genome shotgun (WGS) entry which is preliminary data.</text>
</comment>
<protein>
    <submittedName>
        <fullName evidence="3">Uncharacterized protein</fullName>
    </submittedName>
</protein>
<evidence type="ECO:0000256" key="1">
    <source>
        <dbReference type="SAM" id="Phobius"/>
    </source>
</evidence>
<dbReference type="Pfam" id="PF07898">
    <property type="entry name" value="DUF1676"/>
    <property type="match status" value="1"/>
</dbReference>
<keyword evidence="2" id="KW-0732">Signal</keyword>
<evidence type="ECO:0000313" key="4">
    <source>
        <dbReference type="Proteomes" id="UP000215335"/>
    </source>
</evidence>
<evidence type="ECO:0000256" key="2">
    <source>
        <dbReference type="SAM" id="SignalP"/>
    </source>
</evidence>
<feature type="signal peptide" evidence="2">
    <location>
        <begin position="1"/>
        <end position="28"/>
    </location>
</feature>
<keyword evidence="1" id="KW-0472">Membrane</keyword>
<keyword evidence="1" id="KW-1133">Transmembrane helix</keyword>
<keyword evidence="1" id="KW-0812">Transmembrane</keyword>
<dbReference type="InterPro" id="IPR012464">
    <property type="entry name" value="DUF1676"/>
</dbReference>
<reference evidence="3 4" key="1">
    <citation type="journal article" date="2017" name="Curr. Biol.">
        <title>The Evolution of Venom by Co-option of Single-Copy Genes.</title>
        <authorList>
            <person name="Martinson E.O."/>
            <person name="Mrinalini"/>
            <person name="Kelkar Y.D."/>
            <person name="Chang C.H."/>
            <person name="Werren J.H."/>
        </authorList>
    </citation>
    <scope>NUCLEOTIDE SEQUENCE [LARGE SCALE GENOMIC DNA]</scope>
    <source>
        <strain evidence="3 4">Alberta</strain>
        <tissue evidence="3">Whole body</tissue>
    </source>
</reference>
<proteinExistence type="predicted"/>
<accession>A0A232FGF2</accession>
<dbReference type="EMBL" id="NNAY01000230">
    <property type="protein sequence ID" value="OXU29841.1"/>
    <property type="molecule type" value="Genomic_DNA"/>
</dbReference>
<dbReference type="OrthoDB" id="6611212at2759"/>
<evidence type="ECO:0000313" key="3">
    <source>
        <dbReference type="EMBL" id="OXU29841.1"/>
    </source>
</evidence>
<organism evidence="3 4">
    <name type="scientific">Trichomalopsis sarcophagae</name>
    <dbReference type="NCBI Taxonomy" id="543379"/>
    <lineage>
        <taxon>Eukaryota</taxon>
        <taxon>Metazoa</taxon>
        <taxon>Ecdysozoa</taxon>
        <taxon>Arthropoda</taxon>
        <taxon>Hexapoda</taxon>
        <taxon>Insecta</taxon>
        <taxon>Pterygota</taxon>
        <taxon>Neoptera</taxon>
        <taxon>Endopterygota</taxon>
        <taxon>Hymenoptera</taxon>
        <taxon>Apocrita</taxon>
        <taxon>Proctotrupomorpha</taxon>
        <taxon>Chalcidoidea</taxon>
        <taxon>Pteromalidae</taxon>
        <taxon>Pteromalinae</taxon>
        <taxon>Trichomalopsis</taxon>
    </lineage>
</organism>
<feature type="transmembrane region" description="Helical" evidence="1">
    <location>
        <begin position="83"/>
        <end position="108"/>
    </location>
</feature>
<dbReference type="AlphaFoldDB" id="A0A232FGF2"/>
<dbReference type="Proteomes" id="UP000215335">
    <property type="component" value="Unassembled WGS sequence"/>
</dbReference>
<feature type="chain" id="PRO_5012330638" evidence="2">
    <location>
        <begin position="29"/>
        <end position="181"/>
    </location>
</feature>
<keyword evidence="4" id="KW-1185">Reference proteome</keyword>
<gene>
    <name evidence="3" type="ORF">TSAR_010369</name>
</gene>
<name>A0A232FGF2_9HYME</name>
<sequence>MNRYGLCSPLRPLLLALVLLTGVALCEDQPTNSHAVDSDIAGVRNFFDDIFGSSEGKALREGRTFGHKRIQFMMMPMIYKMGVMMTMLAVLTVISLKGLLIGLILLILKLSTIFGKIYAWHSQSYGHHSHAAWTPPQPVHVHVHNSGGYDSHGHGQAQAYSGWEPAVAGPPPSDESYYYKG</sequence>